<keyword evidence="3" id="KW-1185">Reference proteome</keyword>
<dbReference type="EMBL" id="JABTTQ020000010">
    <property type="protein sequence ID" value="KAK6147875.1"/>
    <property type="molecule type" value="Genomic_DNA"/>
</dbReference>
<name>A0ABR0WL33_REHGL</name>
<evidence type="ECO:0008006" key="4">
    <source>
        <dbReference type="Google" id="ProtNLM"/>
    </source>
</evidence>
<reference evidence="2 3" key="1">
    <citation type="journal article" date="2021" name="Comput. Struct. Biotechnol. J.">
        <title>De novo genome assembly of the potent medicinal plant Rehmannia glutinosa using nanopore technology.</title>
        <authorList>
            <person name="Ma L."/>
            <person name="Dong C."/>
            <person name="Song C."/>
            <person name="Wang X."/>
            <person name="Zheng X."/>
            <person name="Niu Y."/>
            <person name="Chen S."/>
            <person name="Feng W."/>
        </authorList>
    </citation>
    <scope>NUCLEOTIDE SEQUENCE [LARGE SCALE GENOMIC DNA]</scope>
    <source>
        <strain evidence="2">DH-2019</strain>
    </source>
</reference>
<evidence type="ECO:0000313" key="3">
    <source>
        <dbReference type="Proteomes" id="UP001318860"/>
    </source>
</evidence>
<sequence length="371" mass="42754">MPRVKKNLKKSRLGSEQSYTSSETPTEEQILLTEALEETVQTIHSGDQLHNETVEETTHSESYENSEQEQSSSRRKKARIAWEVDVMSEEGTMRKKKMKTIEVWSLPSDERIIVPLDEYDVPICDAAALLTGILAELAQLTSSFPINYTDWRHVPDQYKEDIFSKTIMPKFHFQDEEKVKEWIFKNIVKKWKDFKSKLWDEFYDPSLSRDELISNCPTGIHRDQWSSFVIYRLSEKSMEMCRKNAASRKCQTIPHTSGSKSFARRRAEMEIELGRKVGRSEVWLDTHKKKDGTYVNEAAKNISEKVVREMGQNSYSRSQLVSHDDALGKVFGKEHPGRVRGMGFGPSPSNVFKSSTSRVNTTLDPPLMMVK</sequence>
<feature type="region of interest" description="Disordered" evidence="1">
    <location>
        <begin position="337"/>
        <end position="359"/>
    </location>
</feature>
<feature type="region of interest" description="Disordered" evidence="1">
    <location>
        <begin position="1"/>
        <end position="28"/>
    </location>
</feature>
<feature type="compositionally biased region" description="Polar residues" evidence="1">
    <location>
        <begin position="347"/>
        <end position="359"/>
    </location>
</feature>
<feature type="compositionally biased region" description="Basic and acidic residues" evidence="1">
    <location>
        <begin position="47"/>
        <end position="62"/>
    </location>
</feature>
<dbReference type="Proteomes" id="UP001318860">
    <property type="component" value="Unassembled WGS sequence"/>
</dbReference>
<dbReference type="PANTHER" id="PTHR33144">
    <property type="entry name" value="OS10G0409366 PROTEIN-RELATED"/>
    <property type="match status" value="1"/>
</dbReference>
<feature type="compositionally biased region" description="Basic residues" evidence="1">
    <location>
        <begin position="1"/>
        <end position="12"/>
    </location>
</feature>
<accession>A0ABR0WL33</accession>
<dbReference type="PANTHER" id="PTHR33144:SF45">
    <property type="entry name" value="TRANSPOSASE TNP1_EN_SPM-LIKE DOMAIN-CONTAINING PROTEIN"/>
    <property type="match status" value="1"/>
</dbReference>
<dbReference type="Pfam" id="PF03004">
    <property type="entry name" value="Transposase_24"/>
    <property type="match status" value="1"/>
</dbReference>
<feature type="compositionally biased region" description="Polar residues" evidence="1">
    <location>
        <begin position="14"/>
        <end position="24"/>
    </location>
</feature>
<comment type="caution">
    <text evidence="2">The sequence shown here is derived from an EMBL/GenBank/DDBJ whole genome shotgun (WGS) entry which is preliminary data.</text>
</comment>
<proteinExistence type="predicted"/>
<evidence type="ECO:0000256" key="1">
    <source>
        <dbReference type="SAM" id="MobiDB-lite"/>
    </source>
</evidence>
<evidence type="ECO:0000313" key="2">
    <source>
        <dbReference type="EMBL" id="KAK6147875.1"/>
    </source>
</evidence>
<feature type="region of interest" description="Disordered" evidence="1">
    <location>
        <begin position="44"/>
        <end position="76"/>
    </location>
</feature>
<organism evidence="2 3">
    <name type="scientific">Rehmannia glutinosa</name>
    <name type="common">Chinese foxglove</name>
    <dbReference type="NCBI Taxonomy" id="99300"/>
    <lineage>
        <taxon>Eukaryota</taxon>
        <taxon>Viridiplantae</taxon>
        <taxon>Streptophyta</taxon>
        <taxon>Embryophyta</taxon>
        <taxon>Tracheophyta</taxon>
        <taxon>Spermatophyta</taxon>
        <taxon>Magnoliopsida</taxon>
        <taxon>eudicotyledons</taxon>
        <taxon>Gunneridae</taxon>
        <taxon>Pentapetalae</taxon>
        <taxon>asterids</taxon>
        <taxon>lamiids</taxon>
        <taxon>Lamiales</taxon>
        <taxon>Orobanchaceae</taxon>
        <taxon>Rehmannieae</taxon>
        <taxon>Rehmannia</taxon>
    </lineage>
</organism>
<gene>
    <name evidence="2" type="ORF">DH2020_018787</name>
</gene>
<protein>
    <recommendedName>
        <fullName evidence="4">Transposase</fullName>
    </recommendedName>
</protein>
<dbReference type="InterPro" id="IPR004252">
    <property type="entry name" value="Probable_transposase_24"/>
</dbReference>